<dbReference type="InterPro" id="IPR016084">
    <property type="entry name" value="Haem_Oase-like_multi-hlx"/>
</dbReference>
<gene>
    <name evidence="1" type="ORF">ACFQZX_19150</name>
</gene>
<evidence type="ECO:0000313" key="1">
    <source>
        <dbReference type="EMBL" id="MFD0795747.1"/>
    </source>
</evidence>
<dbReference type="InterPro" id="IPR016053">
    <property type="entry name" value="Haem_Oase-like"/>
</dbReference>
<proteinExistence type="predicted"/>
<evidence type="ECO:0000313" key="2">
    <source>
        <dbReference type="Proteomes" id="UP001597010"/>
    </source>
</evidence>
<dbReference type="EMBL" id="JBHTHZ010000014">
    <property type="protein sequence ID" value="MFD0795747.1"/>
    <property type="molecule type" value="Genomic_DNA"/>
</dbReference>
<accession>A0ABW3AXW5</accession>
<dbReference type="Proteomes" id="UP001597010">
    <property type="component" value="Unassembled WGS sequence"/>
</dbReference>
<dbReference type="Pfam" id="PF01126">
    <property type="entry name" value="Heme_oxygenase"/>
    <property type="match status" value="1"/>
</dbReference>
<dbReference type="RefSeq" id="WP_377118450.1">
    <property type="nucleotide sequence ID" value="NZ_JBHTHZ010000014.1"/>
</dbReference>
<sequence length="192" mass="21387">MLSEILKEETRENHQQLEKMLIGKLKAVSGVKDYADLLKYFYGYFGGLEDQINQAIDPDLLPDNADRRKTQSIAEDIKALGETVPAKANSDTLPRIKNHLEALGALYVIEGSTLGGKIISKMMEQQLALNGAGLSFFTGYGDRTGQMWETFKQVLDQQAANPEQEAVVIAAANETFLKFGEWFARNKTVKQN</sequence>
<name>A0ABW3AXW5_9SPHI</name>
<comment type="caution">
    <text evidence="1">The sequence shown here is derived from an EMBL/GenBank/DDBJ whole genome shotgun (WGS) entry which is preliminary data.</text>
</comment>
<dbReference type="Gene3D" id="1.20.910.10">
    <property type="entry name" value="Heme oxygenase-like"/>
    <property type="match status" value="1"/>
</dbReference>
<dbReference type="SUPFAM" id="SSF48613">
    <property type="entry name" value="Heme oxygenase-like"/>
    <property type="match status" value="1"/>
</dbReference>
<dbReference type="CDD" id="cd19166">
    <property type="entry name" value="HemeO-bac"/>
    <property type="match status" value="1"/>
</dbReference>
<reference evidence="2" key="1">
    <citation type="journal article" date="2019" name="Int. J. Syst. Evol. Microbiol.">
        <title>The Global Catalogue of Microorganisms (GCM) 10K type strain sequencing project: providing services to taxonomists for standard genome sequencing and annotation.</title>
        <authorList>
            <consortium name="The Broad Institute Genomics Platform"/>
            <consortium name="The Broad Institute Genome Sequencing Center for Infectious Disease"/>
            <person name="Wu L."/>
            <person name="Ma J."/>
        </authorList>
    </citation>
    <scope>NUCLEOTIDE SEQUENCE [LARGE SCALE GENOMIC DNA]</scope>
    <source>
        <strain evidence="2">CCUG 61484</strain>
    </source>
</reference>
<keyword evidence="2" id="KW-1185">Reference proteome</keyword>
<protein>
    <submittedName>
        <fullName evidence="1">Biliverdin-producing heme oxygenase</fullName>
    </submittedName>
</protein>
<organism evidence="1 2">
    <name type="scientific">Mucilaginibacter litoreus</name>
    <dbReference type="NCBI Taxonomy" id="1048221"/>
    <lineage>
        <taxon>Bacteria</taxon>
        <taxon>Pseudomonadati</taxon>
        <taxon>Bacteroidota</taxon>
        <taxon>Sphingobacteriia</taxon>
        <taxon>Sphingobacteriales</taxon>
        <taxon>Sphingobacteriaceae</taxon>
        <taxon>Mucilaginibacter</taxon>
    </lineage>
</organism>